<gene>
    <name evidence="2" type="ORF">G3I29_26430</name>
</gene>
<dbReference type="Proteomes" id="UP000471293">
    <property type="component" value="Unassembled WGS sequence"/>
</dbReference>
<feature type="region of interest" description="Disordered" evidence="1">
    <location>
        <begin position="47"/>
        <end position="67"/>
    </location>
</feature>
<dbReference type="EMBL" id="JAAGLQ010000569">
    <property type="protein sequence ID" value="NEA18971.1"/>
    <property type="molecule type" value="Genomic_DNA"/>
</dbReference>
<dbReference type="RefSeq" id="WP_164348148.1">
    <property type="nucleotide sequence ID" value="NZ_JAAGLQ010000569.1"/>
</dbReference>
<comment type="caution">
    <text evidence="2">The sequence shown here is derived from an EMBL/GenBank/DDBJ whole genome shotgun (WGS) entry which is preliminary data.</text>
</comment>
<dbReference type="AlphaFoldDB" id="A0A6N9U551"/>
<evidence type="ECO:0000313" key="3">
    <source>
        <dbReference type="Proteomes" id="UP000471293"/>
    </source>
</evidence>
<accession>A0A6N9U551</accession>
<sequence>MCIEREFVAEQTPAAPHPDHAGLSALYMAELAVYPERWQLIVVAPGRGRGRRRPGRHLIAPRPEPQPVPPLTDVIGLLPAAGYTVDPAAWADQVKLHGWTQGTDTMWTAPYHPAAPSAQRL</sequence>
<protein>
    <submittedName>
        <fullName evidence="2">Uncharacterized protein</fullName>
    </submittedName>
</protein>
<name>A0A6N9U551_STRHA</name>
<evidence type="ECO:0000256" key="1">
    <source>
        <dbReference type="SAM" id="MobiDB-lite"/>
    </source>
</evidence>
<proteinExistence type="predicted"/>
<reference evidence="2 3" key="1">
    <citation type="submission" date="2020-01" db="EMBL/GenBank/DDBJ databases">
        <title>Insect and environment-associated Actinomycetes.</title>
        <authorList>
            <person name="Currrie C."/>
            <person name="Chevrette M."/>
            <person name="Carlson C."/>
            <person name="Stubbendieck R."/>
            <person name="Wendt-Pienkowski E."/>
        </authorList>
    </citation>
    <scope>NUCLEOTIDE SEQUENCE [LARGE SCALE GENOMIC DNA]</scope>
    <source>
        <strain evidence="2 3">SID11342</strain>
    </source>
</reference>
<organism evidence="2 3">
    <name type="scientific">Streptomyces halstedii</name>
    <dbReference type="NCBI Taxonomy" id="1944"/>
    <lineage>
        <taxon>Bacteria</taxon>
        <taxon>Bacillati</taxon>
        <taxon>Actinomycetota</taxon>
        <taxon>Actinomycetes</taxon>
        <taxon>Kitasatosporales</taxon>
        <taxon>Streptomycetaceae</taxon>
        <taxon>Streptomyces</taxon>
    </lineage>
</organism>
<evidence type="ECO:0000313" key="2">
    <source>
        <dbReference type="EMBL" id="NEA18971.1"/>
    </source>
</evidence>